<keyword evidence="7 8" id="KW-0472">Membrane</keyword>
<feature type="transmembrane region" description="Helical" evidence="8">
    <location>
        <begin position="84"/>
        <end position="101"/>
    </location>
</feature>
<evidence type="ECO:0000256" key="3">
    <source>
        <dbReference type="ARBA" id="ARBA00022670"/>
    </source>
</evidence>
<dbReference type="InterPro" id="IPR026392">
    <property type="entry name" value="Exo/Archaeosortase_dom"/>
</dbReference>
<dbReference type="NCBIfam" id="TIGR04178">
    <property type="entry name" value="exo_archaeo"/>
    <property type="match status" value="1"/>
</dbReference>
<dbReference type="RefSeq" id="WP_085216461.1">
    <property type="nucleotide sequence ID" value="NZ_FXAM01000002.1"/>
</dbReference>
<evidence type="ECO:0000313" key="9">
    <source>
        <dbReference type="EMBL" id="SMF97425.1"/>
    </source>
</evidence>
<dbReference type="GO" id="GO:0005886">
    <property type="term" value="C:plasma membrane"/>
    <property type="evidence" value="ECO:0007669"/>
    <property type="project" value="UniProtKB-SubCell"/>
</dbReference>
<keyword evidence="10" id="KW-1185">Reference proteome</keyword>
<dbReference type="OrthoDB" id="7597370at2"/>
<dbReference type="GO" id="GO:0006508">
    <property type="term" value="P:proteolysis"/>
    <property type="evidence" value="ECO:0007669"/>
    <property type="project" value="UniProtKB-KW"/>
</dbReference>
<reference evidence="9 10" key="1">
    <citation type="submission" date="2016-12" db="EMBL/GenBank/DDBJ databases">
        <authorList>
            <person name="Song W.-J."/>
            <person name="Kurnit D.M."/>
        </authorList>
    </citation>
    <scope>NUCLEOTIDE SEQUENCE [LARGE SCALE GENOMIC DNA]</scope>
    <source>
        <strain evidence="9 10">175</strain>
    </source>
</reference>
<evidence type="ECO:0000256" key="5">
    <source>
        <dbReference type="ARBA" id="ARBA00022801"/>
    </source>
</evidence>
<evidence type="ECO:0000256" key="2">
    <source>
        <dbReference type="ARBA" id="ARBA00022475"/>
    </source>
</evidence>
<feature type="transmembrane region" description="Helical" evidence="8">
    <location>
        <begin position="132"/>
        <end position="152"/>
    </location>
</feature>
<keyword evidence="5" id="KW-0378">Hydrolase</keyword>
<dbReference type="InterPro" id="IPR019127">
    <property type="entry name" value="Exosortase"/>
</dbReference>
<feature type="transmembrane region" description="Helical" evidence="8">
    <location>
        <begin position="107"/>
        <end position="125"/>
    </location>
</feature>
<evidence type="ECO:0000256" key="8">
    <source>
        <dbReference type="SAM" id="Phobius"/>
    </source>
</evidence>
<dbReference type="Pfam" id="PF09721">
    <property type="entry name" value="Exosortase_EpsH"/>
    <property type="match status" value="1"/>
</dbReference>
<comment type="subcellular location">
    <subcellularLocation>
        <location evidence="1">Cell membrane</location>
        <topology evidence="1">Multi-pass membrane protein</topology>
    </subcellularLocation>
</comment>
<dbReference type="EMBL" id="FXAM01000002">
    <property type="protein sequence ID" value="SMF97425.1"/>
    <property type="molecule type" value="Genomic_DNA"/>
</dbReference>
<accession>A0A1Y6DD22</accession>
<organism evidence="9 10">
    <name type="scientific">Methylomagnum ishizawai</name>
    <dbReference type="NCBI Taxonomy" id="1760988"/>
    <lineage>
        <taxon>Bacteria</taxon>
        <taxon>Pseudomonadati</taxon>
        <taxon>Pseudomonadota</taxon>
        <taxon>Gammaproteobacteria</taxon>
        <taxon>Methylococcales</taxon>
        <taxon>Methylococcaceae</taxon>
        <taxon>Methylomagnum</taxon>
    </lineage>
</organism>
<feature type="transmembrane region" description="Helical" evidence="8">
    <location>
        <begin position="222"/>
        <end position="240"/>
    </location>
</feature>
<keyword evidence="4 8" id="KW-0812">Transmembrane</keyword>
<feature type="transmembrane region" description="Helical" evidence="8">
    <location>
        <begin position="261"/>
        <end position="280"/>
    </location>
</feature>
<proteinExistence type="predicted"/>
<evidence type="ECO:0000313" key="10">
    <source>
        <dbReference type="Proteomes" id="UP000192923"/>
    </source>
</evidence>
<dbReference type="AlphaFoldDB" id="A0A1Y6DD22"/>
<protein>
    <submittedName>
        <fullName evidence="9">Exosortase/archaeosortase family protein</fullName>
    </submittedName>
</protein>
<evidence type="ECO:0000256" key="7">
    <source>
        <dbReference type="ARBA" id="ARBA00023136"/>
    </source>
</evidence>
<dbReference type="Proteomes" id="UP000192923">
    <property type="component" value="Unassembled WGS sequence"/>
</dbReference>
<name>A0A1Y6DD22_9GAMM</name>
<evidence type="ECO:0000256" key="6">
    <source>
        <dbReference type="ARBA" id="ARBA00022989"/>
    </source>
</evidence>
<sequence length="472" mass="50771">MAKPLCHPDGVPDEWIADFLARLKELLRHSRTLLALQILALWPVWRWYAARLQDGSDEPLGPLALGLALWLVFGRRHSFRAEPSPAPLLAAALLTLAQALAVDLPPLARGLLGMTALGCYLAAYLPRPATAAPLWALLALSLPLVASLQFYAGYPLRLFAAEGAALLLRAGGWPVLAEGAGLRAGGQLVLVDAPCSGIHMLWVGWVMAGAASAMTQAGPGRLALNSVLALLLVLGGNLLRNAALFIKETSPEPWPDWTHDAIGVALFALVLGPVALVGFYRTQGGAGVDALPGNGTLPSGHSALAPGIAAVLFLTAAAWGGLDHTATLPSAQQPDLAWPTRWQGRALTRLPLSPDETRWLRDFPGSVARFNDGGREVLIRRVERPTRMLHPAADCFRGLGYSVTRPEIREAGGERWSCFTVRKDGLGREVCERIHDGRGGAWTDTSAWYWSALWHHDRGPWWAWTVVGLTDG</sequence>
<keyword evidence="6 8" id="KW-1133">Transmembrane helix</keyword>
<keyword evidence="2" id="KW-1003">Cell membrane</keyword>
<keyword evidence="3" id="KW-0645">Protease</keyword>
<evidence type="ECO:0000256" key="1">
    <source>
        <dbReference type="ARBA" id="ARBA00004651"/>
    </source>
</evidence>
<feature type="transmembrane region" description="Helical" evidence="8">
    <location>
        <begin position="300"/>
        <end position="322"/>
    </location>
</feature>
<gene>
    <name evidence="9" type="ORF">SAMN02949497_0454</name>
</gene>
<dbReference type="GO" id="GO:0008233">
    <property type="term" value="F:peptidase activity"/>
    <property type="evidence" value="ECO:0007669"/>
    <property type="project" value="UniProtKB-KW"/>
</dbReference>
<feature type="transmembrane region" description="Helical" evidence="8">
    <location>
        <begin position="188"/>
        <end position="210"/>
    </location>
</feature>
<evidence type="ECO:0000256" key="4">
    <source>
        <dbReference type="ARBA" id="ARBA00022692"/>
    </source>
</evidence>
<dbReference type="STRING" id="1760988.SAMN02949497_0454"/>